<organism evidence="2 3">
    <name type="scientific">Solanum commersonii</name>
    <name type="common">Commerson's wild potato</name>
    <name type="synonym">Commerson's nightshade</name>
    <dbReference type="NCBI Taxonomy" id="4109"/>
    <lineage>
        <taxon>Eukaryota</taxon>
        <taxon>Viridiplantae</taxon>
        <taxon>Streptophyta</taxon>
        <taxon>Embryophyta</taxon>
        <taxon>Tracheophyta</taxon>
        <taxon>Spermatophyta</taxon>
        <taxon>Magnoliopsida</taxon>
        <taxon>eudicotyledons</taxon>
        <taxon>Gunneridae</taxon>
        <taxon>Pentapetalae</taxon>
        <taxon>asterids</taxon>
        <taxon>lamiids</taxon>
        <taxon>Solanales</taxon>
        <taxon>Solanaceae</taxon>
        <taxon>Solanoideae</taxon>
        <taxon>Solaneae</taxon>
        <taxon>Solanum</taxon>
    </lineage>
</organism>
<evidence type="ECO:0000313" key="2">
    <source>
        <dbReference type="EMBL" id="KAG5571001.1"/>
    </source>
</evidence>
<dbReference type="EMBL" id="JACXVP010000012">
    <property type="protein sequence ID" value="KAG5571001.1"/>
    <property type="molecule type" value="Genomic_DNA"/>
</dbReference>
<evidence type="ECO:0000256" key="1">
    <source>
        <dbReference type="SAM" id="SignalP"/>
    </source>
</evidence>
<protein>
    <submittedName>
        <fullName evidence="2">Uncharacterized protein</fullName>
    </submittedName>
</protein>
<comment type="caution">
    <text evidence="2">The sequence shown here is derived from an EMBL/GenBank/DDBJ whole genome shotgun (WGS) entry which is preliminary data.</text>
</comment>
<accession>A0A9J5W6C6</accession>
<evidence type="ECO:0000313" key="3">
    <source>
        <dbReference type="Proteomes" id="UP000824120"/>
    </source>
</evidence>
<keyword evidence="3" id="KW-1185">Reference proteome</keyword>
<gene>
    <name evidence="2" type="ORF">H5410_060767</name>
</gene>
<feature type="signal peptide" evidence="1">
    <location>
        <begin position="1"/>
        <end position="19"/>
    </location>
</feature>
<proteinExistence type="predicted"/>
<dbReference type="AlphaFoldDB" id="A0A9J5W6C6"/>
<name>A0A9J5W6C6_SOLCO</name>
<reference evidence="2 3" key="1">
    <citation type="submission" date="2020-09" db="EMBL/GenBank/DDBJ databases">
        <title>De no assembly of potato wild relative species, Solanum commersonii.</title>
        <authorList>
            <person name="Cho K."/>
        </authorList>
    </citation>
    <scope>NUCLEOTIDE SEQUENCE [LARGE SCALE GENOMIC DNA]</scope>
    <source>
        <strain evidence="2">LZ3.2</strain>
        <tissue evidence="2">Leaf</tissue>
    </source>
</reference>
<sequence>MTTIGTFRGIVTALTPCVATTTTTLTTINVVSTTSTVIAFTLGYDGKGGRHLDGGGCNGCGHAI</sequence>
<dbReference type="Proteomes" id="UP000824120">
    <property type="component" value="Chromosome 12"/>
</dbReference>
<keyword evidence="1" id="KW-0732">Signal</keyword>
<feature type="chain" id="PRO_5039914881" evidence="1">
    <location>
        <begin position="20"/>
        <end position="64"/>
    </location>
</feature>